<proteinExistence type="predicted"/>
<dbReference type="Proteomes" id="UP000887578">
    <property type="component" value="Unplaced"/>
</dbReference>
<evidence type="ECO:0000313" key="1">
    <source>
        <dbReference type="Proteomes" id="UP000887578"/>
    </source>
</evidence>
<evidence type="ECO:0000313" key="2">
    <source>
        <dbReference type="WBParaSite" id="PDA_v2.g18218.t1"/>
    </source>
</evidence>
<protein>
    <submittedName>
        <fullName evidence="2">Uncharacterized protein</fullName>
    </submittedName>
</protein>
<name>A0A914PIL2_9BILA</name>
<keyword evidence="1" id="KW-1185">Reference proteome</keyword>
<dbReference type="WBParaSite" id="PDA_v2.g18218.t1">
    <property type="protein sequence ID" value="PDA_v2.g18218.t1"/>
    <property type="gene ID" value="PDA_v2.g18218"/>
</dbReference>
<sequence length="78" mass="8477">MTIVYNDEACRSTATVTCSQPQKQGLELVAAIVVNEVNFVDVEPKSITLPATCFNGVWQIAQPPLNVTRLECVVSDPL</sequence>
<organism evidence="1 2">
    <name type="scientific">Panagrolaimus davidi</name>
    <dbReference type="NCBI Taxonomy" id="227884"/>
    <lineage>
        <taxon>Eukaryota</taxon>
        <taxon>Metazoa</taxon>
        <taxon>Ecdysozoa</taxon>
        <taxon>Nematoda</taxon>
        <taxon>Chromadorea</taxon>
        <taxon>Rhabditida</taxon>
        <taxon>Tylenchina</taxon>
        <taxon>Panagrolaimomorpha</taxon>
        <taxon>Panagrolaimoidea</taxon>
        <taxon>Panagrolaimidae</taxon>
        <taxon>Panagrolaimus</taxon>
    </lineage>
</organism>
<accession>A0A914PIL2</accession>
<reference evidence="2" key="1">
    <citation type="submission" date="2022-11" db="UniProtKB">
        <authorList>
            <consortium name="WormBaseParasite"/>
        </authorList>
    </citation>
    <scope>IDENTIFICATION</scope>
</reference>
<dbReference type="AlphaFoldDB" id="A0A914PIL2"/>